<keyword evidence="7" id="KW-1185">Reference proteome</keyword>
<evidence type="ECO:0000313" key="6">
    <source>
        <dbReference type="EMBL" id="MBP5856572.1"/>
    </source>
</evidence>
<organism evidence="6 7">
    <name type="scientific">Marivibrio halodurans</name>
    <dbReference type="NCBI Taxonomy" id="2039722"/>
    <lineage>
        <taxon>Bacteria</taxon>
        <taxon>Pseudomonadati</taxon>
        <taxon>Pseudomonadota</taxon>
        <taxon>Alphaproteobacteria</taxon>
        <taxon>Rhodospirillales</taxon>
        <taxon>Rhodospirillaceae</taxon>
        <taxon>Marivibrio</taxon>
    </lineage>
</organism>
<dbReference type="PRINTS" id="PR00039">
    <property type="entry name" value="HTHLYSR"/>
</dbReference>
<evidence type="ECO:0000313" key="7">
    <source>
        <dbReference type="Proteomes" id="UP000672602"/>
    </source>
</evidence>
<dbReference type="AlphaFoldDB" id="A0A8J7V275"/>
<reference evidence="6" key="1">
    <citation type="submission" date="2021-04" db="EMBL/GenBank/DDBJ databases">
        <authorList>
            <person name="Zhang D.-C."/>
        </authorList>
    </citation>
    <scope>NUCLEOTIDE SEQUENCE</scope>
    <source>
        <strain evidence="6">CGMCC 1.15697</strain>
    </source>
</reference>
<dbReference type="Gene3D" id="1.10.10.10">
    <property type="entry name" value="Winged helix-like DNA-binding domain superfamily/Winged helix DNA-binding domain"/>
    <property type="match status" value="1"/>
</dbReference>
<dbReference type="Pfam" id="PF03466">
    <property type="entry name" value="LysR_substrate"/>
    <property type="match status" value="1"/>
</dbReference>
<dbReference type="GO" id="GO:0000976">
    <property type="term" value="F:transcription cis-regulatory region binding"/>
    <property type="evidence" value="ECO:0007669"/>
    <property type="project" value="TreeGrafter"/>
</dbReference>
<dbReference type="SUPFAM" id="SSF46785">
    <property type="entry name" value="Winged helix' DNA-binding domain"/>
    <property type="match status" value="1"/>
</dbReference>
<dbReference type="InterPro" id="IPR000847">
    <property type="entry name" value="LysR_HTH_N"/>
</dbReference>
<evidence type="ECO:0000256" key="4">
    <source>
        <dbReference type="ARBA" id="ARBA00023163"/>
    </source>
</evidence>
<dbReference type="CDD" id="cd05466">
    <property type="entry name" value="PBP2_LTTR_substrate"/>
    <property type="match status" value="1"/>
</dbReference>
<dbReference type="RefSeq" id="WP_210681139.1">
    <property type="nucleotide sequence ID" value="NZ_JAGMWN010000002.1"/>
</dbReference>
<keyword evidence="4" id="KW-0804">Transcription</keyword>
<dbReference type="Proteomes" id="UP000672602">
    <property type="component" value="Unassembled WGS sequence"/>
</dbReference>
<comment type="similarity">
    <text evidence="1">Belongs to the LysR transcriptional regulatory family.</text>
</comment>
<proteinExistence type="inferred from homology"/>
<dbReference type="Gene3D" id="3.40.190.290">
    <property type="match status" value="1"/>
</dbReference>
<name>A0A8J7V275_9PROT</name>
<dbReference type="InterPro" id="IPR005119">
    <property type="entry name" value="LysR_subst-bd"/>
</dbReference>
<dbReference type="InterPro" id="IPR036390">
    <property type="entry name" value="WH_DNA-bd_sf"/>
</dbReference>
<dbReference type="Pfam" id="PF00126">
    <property type="entry name" value="HTH_1"/>
    <property type="match status" value="1"/>
</dbReference>
<dbReference type="PANTHER" id="PTHR30126:SF94">
    <property type="entry name" value="LYSR FAMILY TRANSCRIPTIONAL REGULATOR"/>
    <property type="match status" value="1"/>
</dbReference>
<dbReference type="PANTHER" id="PTHR30126">
    <property type="entry name" value="HTH-TYPE TRANSCRIPTIONAL REGULATOR"/>
    <property type="match status" value="1"/>
</dbReference>
<keyword evidence="3" id="KW-0238">DNA-binding</keyword>
<sequence length="294" mass="31216">MRKLSTSQLRAFDAVAREGGMSRAAQLLNVTQPTVTVQIRQLEERCGFALFRRGPEGVTLTEQGERLFDLTRRMFTSETLIEDFVDAARGLEIGALTLAADGPHVALDVIAAFRADHPGVRLTVMLANAGRVLEEVRAGRVDAAIMGEPTERDGLFIEPILSQGLVAVLPVGHALSGASALTLADLLREPLIVRERGSNTRRFLEAAAVKADLPLAPALELGSREAVKEAVAIGLGVSVLLDREAVGDGRLVAVPIEGLAGVNVDALVCPAGAERRAAMRALRKAARRVGAERG</sequence>
<feature type="domain" description="HTH lysR-type" evidence="5">
    <location>
        <begin position="4"/>
        <end position="61"/>
    </location>
</feature>
<comment type="caution">
    <text evidence="6">The sequence shown here is derived from an EMBL/GenBank/DDBJ whole genome shotgun (WGS) entry which is preliminary data.</text>
</comment>
<protein>
    <submittedName>
        <fullName evidence="6">LysR family transcriptional regulator</fullName>
    </submittedName>
</protein>
<dbReference type="PROSITE" id="PS50931">
    <property type="entry name" value="HTH_LYSR"/>
    <property type="match status" value="1"/>
</dbReference>
<dbReference type="SUPFAM" id="SSF53850">
    <property type="entry name" value="Periplasmic binding protein-like II"/>
    <property type="match status" value="1"/>
</dbReference>
<evidence type="ECO:0000256" key="3">
    <source>
        <dbReference type="ARBA" id="ARBA00023125"/>
    </source>
</evidence>
<dbReference type="InterPro" id="IPR036388">
    <property type="entry name" value="WH-like_DNA-bd_sf"/>
</dbReference>
<gene>
    <name evidence="6" type="ORF">KAJ83_06105</name>
</gene>
<evidence type="ECO:0000256" key="2">
    <source>
        <dbReference type="ARBA" id="ARBA00023015"/>
    </source>
</evidence>
<keyword evidence="2" id="KW-0805">Transcription regulation</keyword>
<evidence type="ECO:0000259" key="5">
    <source>
        <dbReference type="PROSITE" id="PS50931"/>
    </source>
</evidence>
<evidence type="ECO:0000256" key="1">
    <source>
        <dbReference type="ARBA" id="ARBA00009437"/>
    </source>
</evidence>
<dbReference type="GO" id="GO:0003700">
    <property type="term" value="F:DNA-binding transcription factor activity"/>
    <property type="evidence" value="ECO:0007669"/>
    <property type="project" value="InterPro"/>
</dbReference>
<accession>A0A8J7V275</accession>
<dbReference type="EMBL" id="JAGMWN010000002">
    <property type="protein sequence ID" value="MBP5856572.1"/>
    <property type="molecule type" value="Genomic_DNA"/>
</dbReference>